<reference evidence="2 3" key="3">
    <citation type="submission" date="2020-02" db="EMBL/GenBank/DDBJ databases">
        <title>Newly sequenced genome of strain CSTR1 showed variability in Candidatus Kuenenia stuttgartiensis genomes.</title>
        <authorList>
            <person name="Ding C."/>
            <person name="Adrian L."/>
        </authorList>
    </citation>
    <scope>NUCLEOTIDE SEQUENCE [LARGE SCALE GENOMIC DNA]</scope>
    <source>
        <strain evidence="2 3">CSTR1</strain>
    </source>
</reference>
<evidence type="ECO:0000313" key="2">
    <source>
        <dbReference type="EMBL" id="QII11344.1"/>
    </source>
</evidence>
<protein>
    <submittedName>
        <fullName evidence="1">Uncharacterized protein</fullName>
    </submittedName>
</protein>
<dbReference type="Proteomes" id="UP000501926">
    <property type="component" value="Chromosome"/>
</dbReference>
<dbReference type="EMBL" id="CP049055">
    <property type="protein sequence ID" value="QII11344.1"/>
    <property type="molecule type" value="Genomic_DNA"/>
</dbReference>
<evidence type="ECO:0000313" key="3">
    <source>
        <dbReference type="Proteomes" id="UP000501926"/>
    </source>
</evidence>
<reference evidence="1" key="2">
    <citation type="submission" date="2006-01" db="EMBL/GenBank/DDBJ databases">
        <authorList>
            <person name="Genoscope"/>
        </authorList>
    </citation>
    <scope>NUCLEOTIDE SEQUENCE</scope>
</reference>
<accession>Q1Q2J7</accession>
<evidence type="ECO:0000313" key="1">
    <source>
        <dbReference type="EMBL" id="CAJ74244.1"/>
    </source>
</evidence>
<proteinExistence type="predicted"/>
<sequence length="50" mass="6049">MTKYILNQTETRGFSLIEYISLLRDEADFSASIYNFHRLYHLFCNCKILR</sequence>
<dbReference type="EMBL" id="CT573071">
    <property type="protein sequence ID" value="CAJ74244.1"/>
    <property type="molecule type" value="Genomic_DNA"/>
</dbReference>
<organism evidence="1">
    <name type="scientific">Kuenenia stuttgartiensis</name>
    <dbReference type="NCBI Taxonomy" id="174633"/>
    <lineage>
        <taxon>Bacteria</taxon>
        <taxon>Pseudomonadati</taxon>
        <taxon>Planctomycetota</taxon>
        <taxon>Candidatus Brocadiia</taxon>
        <taxon>Candidatus Brocadiales</taxon>
        <taxon>Candidatus Brocadiaceae</taxon>
        <taxon>Candidatus Kuenenia</taxon>
    </lineage>
</organism>
<reference evidence="1" key="1">
    <citation type="journal article" date="2006" name="Nature">
        <title>Deciphering the evolution and metabolism of an anammox bacterium from a community genome.</title>
        <authorList>
            <person name="Strous M."/>
            <person name="Pelletier E."/>
            <person name="Mangenot S."/>
            <person name="Rattei T."/>
            <person name="Lehner A."/>
            <person name="Taylor M.W."/>
            <person name="Horn M."/>
            <person name="Daims H."/>
            <person name="Bartol-Mavel D."/>
            <person name="Wincker P."/>
            <person name="Barbe V."/>
            <person name="Fonknechten N."/>
            <person name="Vallenet D."/>
            <person name="Segurens B."/>
            <person name="Schenowitz-Truong C."/>
            <person name="Medigue C."/>
            <person name="Collingro A."/>
            <person name="Snel B."/>
            <person name="Dutilh B.E."/>
            <person name="OpDenCamp H.J.M."/>
            <person name="vanDerDrift C."/>
            <person name="Cirpus I."/>
            <person name="vanDePas-Schoonen K.T."/>
            <person name="Harhangi H.R."/>
            <person name="vanNiftrik L."/>
            <person name="Schmid M."/>
            <person name="Keltjens J."/>
            <person name="vanDeVossenberg J."/>
            <person name="Kartal B."/>
            <person name="Meier H."/>
            <person name="Frishman D."/>
            <person name="Huynen M.A."/>
            <person name="Mewes H."/>
            <person name="Weissenbach J."/>
            <person name="Jetten M.S.M."/>
            <person name="Wagner M."/>
            <person name="LePaslier D."/>
        </authorList>
    </citation>
    <scope>NUCLEOTIDE SEQUENCE</scope>
</reference>
<dbReference type="AlphaFoldDB" id="Q1Q2J7"/>
<gene>
    <name evidence="2" type="ORF">KsCSTR_19650</name>
    <name evidence="1" type="ORF">kuste3481</name>
</gene>
<name>Q1Q2J7_KUEST</name>